<dbReference type="PANTHER" id="PTHR36445:SF1">
    <property type="entry name" value="GTP CYCLOHYDROLASE MPTA"/>
    <property type="match status" value="1"/>
</dbReference>
<dbReference type="GO" id="GO:0046654">
    <property type="term" value="P:tetrahydrofolate biosynthetic process"/>
    <property type="evidence" value="ECO:0007669"/>
    <property type="project" value="UniProtKB-UniRule"/>
</dbReference>
<protein>
    <recommendedName>
        <fullName evidence="2">GTP cyclohydrolase FolE2</fullName>
        <ecNumber evidence="2">3.5.4.16</ecNumber>
    </recommendedName>
</protein>
<dbReference type="Pfam" id="PF02649">
    <property type="entry name" value="GCHY-1"/>
    <property type="match status" value="1"/>
</dbReference>
<dbReference type="AlphaFoldDB" id="A0A0Q9YMP5"/>
<keyword evidence="5" id="KW-1185">Reference proteome</keyword>
<dbReference type="OrthoDB" id="9774824at2"/>
<dbReference type="UniPathway" id="UPA00848">
    <property type="reaction ID" value="UER00151"/>
</dbReference>
<dbReference type="RefSeq" id="WP_075065781.1">
    <property type="nucleotide sequence ID" value="NZ_LKAJ02000001.1"/>
</dbReference>
<evidence type="ECO:0000313" key="5">
    <source>
        <dbReference type="Proteomes" id="UP000051497"/>
    </source>
</evidence>
<evidence type="ECO:0000256" key="1">
    <source>
        <dbReference type="ARBA" id="ARBA00022801"/>
    </source>
</evidence>
<reference evidence="4" key="2">
    <citation type="journal article" date="2016" name="Genome Announc.">
        <title>Draft Genome Sequences of Two Novel Amoeba-Resistant Intranuclear Bacteria, 'Candidatus Berkiella cookevillensis' and 'Candidatus Berkiella aquae'.</title>
        <authorList>
            <person name="Mehari Y.T."/>
            <person name="Arivett B.A."/>
            <person name="Farone A.L."/>
            <person name="Gunderson J.H."/>
            <person name="Farone M.B."/>
        </authorList>
    </citation>
    <scope>NUCLEOTIDE SEQUENCE</scope>
    <source>
        <strain evidence="4">HT99</strain>
    </source>
</reference>
<dbReference type="InterPro" id="IPR003801">
    <property type="entry name" value="GTP_cyclohydrolase_FolE2/MptA"/>
</dbReference>
<comment type="catalytic activity">
    <reaction evidence="2">
        <text>GTP + H2O = 7,8-dihydroneopterin 3'-triphosphate + formate + H(+)</text>
        <dbReference type="Rhea" id="RHEA:17473"/>
        <dbReference type="ChEBI" id="CHEBI:15377"/>
        <dbReference type="ChEBI" id="CHEBI:15378"/>
        <dbReference type="ChEBI" id="CHEBI:15740"/>
        <dbReference type="ChEBI" id="CHEBI:37565"/>
        <dbReference type="ChEBI" id="CHEBI:58462"/>
        <dbReference type="EC" id="3.5.4.16"/>
    </reaction>
</comment>
<evidence type="ECO:0000256" key="2">
    <source>
        <dbReference type="HAMAP-Rule" id="MF_01527"/>
    </source>
</evidence>
<name>A0A0Q9YMP5_9GAMM</name>
<gene>
    <name evidence="2 3" type="primary">folE2</name>
    <name evidence="4" type="ORF">HT99x_002795</name>
    <name evidence="3" type="ORF">HT99x_01162</name>
</gene>
<dbReference type="Gene3D" id="3.10.270.10">
    <property type="entry name" value="Urate Oxidase"/>
    <property type="match status" value="1"/>
</dbReference>
<dbReference type="PATRIC" id="fig|1590043.3.peg.1174"/>
<dbReference type="STRING" id="295108.HT99x_01162"/>
<accession>A0A0Q9YMP5</accession>
<dbReference type="PANTHER" id="PTHR36445">
    <property type="entry name" value="GTP CYCLOHYDROLASE MPTA"/>
    <property type="match status" value="1"/>
</dbReference>
<comment type="caution">
    <text evidence="3">The sequence shown here is derived from an EMBL/GenBank/DDBJ whole genome shotgun (WGS) entry which is preliminary data.</text>
</comment>
<dbReference type="GO" id="GO:0003934">
    <property type="term" value="F:GTP cyclohydrolase I activity"/>
    <property type="evidence" value="ECO:0007669"/>
    <property type="project" value="UniProtKB-UniRule"/>
</dbReference>
<proteinExistence type="inferred from homology"/>
<dbReference type="EC" id="3.5.4.16" evidence="2"/>
<feature type="site" description="May be catalytically important" evidence="2">
    <location>
        <position position="154"/>
    </location>
</feature>
<dbReference type="EMBL" id="LKAJ02000001">
    <property type="protein sequence ID" value="MCS5710343.1"/>
    <property type="molecule type" value="Genomic_DNA"/>
</dbReference>
<dbReference type="HAMAP" id="MF_01527_B">
    <property type="entry name" value="GTP_cyclohydrol_B"/>
    <property type="match status" value="1"/>
</dbReference>
<reference evidence="4" key="3">
    <citation type="submission" date="2021-06" db="EMBL/GenBank/DDBJ databases">
        <title>Genomic Description and Analysis of Intracellular Bacteria, Candidatus Berkiella cookevillensis and Candidatus Berkiella aquae.</title>
        <authorList>
            <person name="Kidane D.T."/>
            <person name="Mehari Y.T."/>
            <person name="Rice F.C."/>
            <person name="Arivett B.A."/>
            <person name="Farone A.L."/>
            <person name="Berk S.G."/>
            <person name="Farone M.B."/>
        </authorList>
    </citation>
    <scope>NUCLEOTIDE SEQUENCE</scope>
    <source>
        <strain evidence="4">HT99</strain>
    </source>
</reference>
<dbReference type="NCBIfam" id="NF010200">
    <property type="entry name" value="PRK13674.1-1"/>
    <property type="match status" value="1"/>
</dbReference>
<evidence type="ECO:0000313" key="3">
    <source>
        <dbReference type="EMBL" id="KRG21968.1"/>
    </source>
</evidence>
<organism evidence="3">
    <name type="scientific">Candidatus Berkiella aquae</name>
    <dbReference type="NCBI Taxonomy" id="295108"/>
    <lineage>
        <taxon>Bacteria</taxon>
        <taxon>Pseudomonadati</taxon>
        <taxon>Pseudomonadota</taxon>
        <taxon>Gammaproteobacteria</taxon>
        <taxon>Candidatus Berkiellales</taxon>
        <taxon>Candidatus Berkiellaceae</taxon>
        <taxon>Candidatus Berkiella</taxon>
    </lineage>
</organism>
<comment type="similarity">
    <text evidence="2">Belongs to the GTP cyclohydrolase IV family.</text>
</comment>
<dbReference type="Proteomes" id="UP000051497">
    <property type="component" value="Unassembled WGS sequence"/>
</dbReference>
<reference evidence="3" key="1">
    <citation type="submission" date="2015-09" db="EMBL/GenBank/DDBJ databases">
        <title>Draft Genome Sequences of Two Novel Amoeba-resistant Intranuclear Bacteria, Candidatus Berkiella cookevillensis and Candidatus Berkiella aquae.</title>
        <authorList>
            <person name="Mehari Y.T."/>
            <person name="Arivett B.A."/>
            <person name="Farone A.L."/>
            <person name="Gunderson J.H."/>
            <person name="Farone M.B."/>
        </authorList>
    </citation>
    <scope>NUCLEOTIDE SEQUENCE [LARGE SCALE GENOMIC DNA]</scope>
    <source>
        <strain evidence="3">HT99</strain>
    </source>
</reference>
<dbReference type="EMBL" id="LKAJ01000003">
    <property type="protein sequence ID" value="KRG21968.1"/>
    <property type="molecule type" value="Genomic_DNA"/>
</dbReference>
<comment type="pathway">
    <text evidence="2">Cofactor biosynthesis; 7,8-dihydroneopterin triphosphate biosynthesis; 7,8-dihydroneopterin triphosphate from GTP: step 1/1.</text>
</comment>
<keyword evidence="1 2" id="KW-0378">Hydrolase</keyword>
<evidence type="ECO:0000313" key="4">
    <source>
        <dbReference type="EMBL" id="MCS5710343.1"/>
    </source>
</evidence>
<sequence>MQIHDLIADIQNSPDSRNLAVDRVGIRDLCHPIVFTDNHEGKTISQHSIAHFDMLVNLPKNVKGTHMSRFVEILNEKECLLSIANMPSQLTEMVTRLNADDGYLQVKFPYFVTKYAPISKAASLMNYNVSLQGILEKGKMDVFATVVVPVTSLCPCSKEISDYGAHNQRSHVTVTVRATPELSLREIIQLVESKASCELFGILKRADEKAVTERAYDNPRFVEDTVRDIAASLEKISTIKGYKISSENFESIHNHSAYAEIDRLNMTAPVSQESSEAILCCDA</sequence>
<comment type="function">
    <text evidence="2">Converts GTP to 7,8-dihydroneopterin triphosphate.</text>
</comment>
<dbReference type="InterPro" id="IPR022838">
    <property type="entry name" value="GTP_cyclohydrolase_FolE2"/>
</dbReference>